<dbReference type="Proteomes" id="UP001499843">
    <property type="component" value="Unassembled WGS sequence"/>
</dbReference>
<dbReference type="EMBL" id="BAAAQX010000012">
    <property type="protein sequence ID" value="GAA2209415.1"/>
    <property type="molecule type" value="Genomic_DNA"/>
</dbReference>
<name>A0ABN3CJA8_9ACTN</name>
<proteinExistence type="predicted"/>
<protein>
    <submittedName>
        <fullName evidence="1">Uncharacterized protein</fullName>
    </submittedName>
</protein>
<evidence type="ECO:0000313" key="2">
    <source>
        <dbReference type="Proteomes" id="UP001499843"/>
    </source>
</evidence>
<reference evidence="1 2" key="1">
    <citation type="journal article" date="2019" name="Int. J. Syst. Evol. Microbiol.">
        <title>The Global Catalogue of Microorganisms (GCM) 10K type strain sequencing project: providing services to taxonomists for standard genome sequencing and annotation.</title>
        <authorList>
            <consortium name="The Broad Institute Genomics Platform"/>
            <consortium name="The Broad Institute Genome Sequencing Center for Infectious Disease"/>
            <person name="Wu L."/>
            <person name="Ma J."/>
        </authorList>
    </citation>
    <scope>NUCLEOTIDE SEQUENCE [LARGE SCALE GENOMIC DNA]</scope>
    <source>
        <strain evidence="1 2">JCM 16114</strain>
    </source>
</reference>
<organism evidence="1 2">
    <name type="scientific">Nonomuraea monospora</name>
    <dbReference type="NCBI Taxonomy" id="568818"/>
    <lineage>
        <taxon>Bacteria</taxon>
        <taxon>Bacillati</taxon>
        <taxon>Actinomycetota</taxon>
        <taxon>Actinomycetes</taxon>
        <taxon>Streptosporangiales</taxon>
        <taxon>Streptosporangiaceae</taxon>
        <taxon>Nonomuraea</taxon>
    </lineage>
</organism>
<keyword evidence="2" id="KW-1185">Reference proteome</keyword>
<sequence>MRPCVLRPRAPLRPAPTYALRLASTCAPAPCAHVRPCTMRAQCAEWRVRRARCAVALAVRAWCVLRLTPGAVAGRARGGLRNVWGVGPKFAYKGVDLVLCDRDLTRKLRACFMSPIP</sequence>
<comment type="caution">
    <text evidence="1">The sequence shown here is derived from an EMBL/GenBank/DDBJ whole genome shotgun (WGS) entry which is preliminary data.</text>
</comment>
<gene>
    <name evidence="1" type="ORF">GCM10009850_048730</name>
</gene>
<evidence type="ECO:0000313" key="1">
    <source>
        <dbReference type="EMBL" id="GAA2209415.1"/>
    </source>
</evidence>
<accession>A0ABN3CJA8</accession>